<protein>
    <submittedName>
        <fullName evidence="8 9">G2 and S phase-expressed protein 1</fullName>
    </submittedName>
</protein>
<dbReference type="PANTHER" id="PTHR21584:SF10">
    <property type="entry name" value="G2 AND S PHASE-EXPRESSED PROTEIN 1"/>
    <property type="match status" value="1"/>
</dbReference>
<feature type="region of interest" description="Disordered" evidence="5">
    <location>
        <begin position="217"/>
        <end position="377"/>
    </location>
</feature>
<dbReference type="GO" id="GO:0008017">
    <property type="term" value="F:microtubule binding"/>
    <property type="evidence" value="ECO:0007669"/>
    <property type="project" value="TreeGrafter"/>
</dbReference>
<dbReference type="AlphaFoldDB" id="A0A6J0U326"/>
<name>A0A6J0U326_9SAUR</name>
<accession>A0A6J0U326</accession>
<keyword evidence="2" id="KW-0963">Cytoplasm</keyword>
<feature type="compositionally biased region" description="Polar residues" evidence="5">
    <location>
        <begin position="228"/>
        <end position="248"/>
    </location>
</feature>
<keyword evidence="7" id="KW-1185">Reference proteome</keyword>
<evidence type="ECO:0000256" key="2">
    <source>
        <dbReference type="ARBA" id="ARBA00022490"/>
    </source>
</evidence>
<feature type="domain" description="G2 and S phase-expressed protein 1 N-terminal" evidence="6">
    <location>
        <begin position="27"/>
        <end position="167"/>
    </location>
</feature>
<dbReference type="RefSeq" id="XP_020652672.2">
    <property type="nucleotide sequence ID" value="XM_020797013.2"/>
</dbReference>
<comment type="subcellular location">
    <subcellularLocation>
        <location evidence="1">Cytoplasm</location>
        <location evidence="1">Cytoskeleton</location>
    </subcellularLocation>
</comment>
<evidence type="ECO:0000256" key="5">
    <source>
        <dbReference type="SAM" id="MobiDB-lite"/>
    </source>
</evidence>
<dbReference type="GeneID" id="110080806"/>
<dbReference type="InterPro" id="IPR026657">
    <property type="entry name" value="DDA3/GTSE-1"/>
</dbReference>
<feature type="compositionally biased region" description="Polar residues" evidence="5">
    <location>
        <begin position="278"/>
        <end position="297"/>
    </location>
</feature>
<keyword evidence="3" id="KW-0597">Phosphoprotein</keyword>
<evidence type="ECO:0000256" key="3">
    <source>
        <dbReference type="ARBA" id="ARBA00022553"/>
    </source>
</evidence>
<feature type="compositionally biased region" description="Polar residues" evidence="5">
    <location>
        <begin position="566"/>
        <end position="580"/>
    </location>
</feature>
<feature type="region of interest" description="Disordered" evidence="5">
    <location>
        <begin position="389"/>
        <end position="415"/>
    </location>
</feature>
<evidence type="ECO:0000259" key="6">
    <source>
        <dbReference type="Pfam" id="PF15259"/>
    </source>
</evidence>
<dbReference type="CTD" id="51512"/>
<feature type="compositionally biased region" description="Low complexity" evidence="5">
    <location>
        <begin position="255"/>
        <end position="272"/>
    </location>
</feature>
<dbReference type="RefSeq" id="XP_020652671.2">
    <property type="nucleotide sequence ID" value="XM_020797012.2"/>
</dbReference>
<dbReference type="KEGG" id="pvt:110080806"/>
<keyword evidence="4" id="KW-0206">Cytoskeleton</keyword>
<gene>
    <name evidence="8 9 10" type="primary">GTSE1</name>
</gene>
<feature type="compositionally biased region" description="Low complexity" evidence="5">
    <location>
        <begin position="361"/>
        <end position="377"/>
    </location>
</feature>
<organism evidence="7 10">
    <name type="scientific">Pogona vitticeps</name>
    <name type="common">central bearded dragon</name>
    <dbReference type="NCBI Taxonomy" id="103695"/>
    <lineage>
        <taxon>Eukaryota</taxon>
        <taxon>Metazoa</taxon>
        <taxon>Chordata</taxon>
        <taxon>Craniata</taxon>
        <taxon>Vertebrata</taxon>
        <taxon>Euteleostomi</taxon>
        <taxon>Lepidosauria</taxon>
        <taxon>Squamata</taxon>
        <taxon>Bifurcata</taxon>
        <taxon>Unidentata</taxon>
        <taxon>Episquamata</taxon>
        <taxon>Toxicofera</taxon>
        <taxon>Iguania</taxon>
        <taxon>Acrodonta</taxon>
        <taxon>Agamidae</taxon>
        <taxon>Amphibolurinae</taxon>
        <taxon>Pogona</taxon>
    </lineage>
</organism>
<dbReference type="OrthoDB" id="10072587at2759"/>
<dbReference type="GO" id="GO:0005881">
    <property type="term" value="C:cytoplasmic microtubule"/>
    <property type="evidence" value="ECO:0007669"/>
    <property type="project" value="TreeGrafter"/>
</dbReference>
<evidence type="ECO:0000256" key="1">
    <source>
        <dbReference type="ARBA" id="ARBA00004245"/>
    </source>
</evidence>
<feature type="region of interest" description="Disordered" evidence="5">
    <location>
        <begin position="525"/>
        <end position="601"/>
    </location>
</feature>
<evidence type="ECO:0000313" key="7">
    <source>
        <dbReference type="Proteomes" id="UP001652642"/>
    </source>
</evidence>
<feature type="compositionally biased region" description="Polar residues" evidence="5">
    <location>
        <begin position="389"/>
        <end position="410"/>
    </location>
</feature>
<dbReference type="Proteomes" id="UP001652642">
    <property type="component" value="Chromosome 5"/>
</dbReference>
<sequence>MEEGKIILQSECKMMETNSKERINNDVPLLTDEKFDFDLSLSPTSENEDEVFLGPIGHKEKCVAVFVESQERIEGKNSPHSVDELTWSPLAGEKFIEIFKEAHLVALQLQSGSKAKRNKTGNLEEQKTEAVEKFVQESKSKLKILEKGIVVDKTPKAIKRETYCVSEIPVGQLPSLLQKHSRHPVKIMDSCQSPQVLQNTSSPGKLGKLSEVSAVHLAQGKSDKSNKRTSTFQSVKGSSGFGNNSNLAVGQLKQGRLSSSSSRNNLNSLGSSEDLLSDKSSVTSDGGDTSFCSSSSVQEKRTLPTPSKIGIKTRQLKPPSNVHMRKNTSSSSSSSVSSMNSSFNSSLSISPKRGKVPTTVASKASANSSRLSSSASKISAIRSMKGSLVQMSHANSSGKPQQTTSATEGNPVSGPKYKAVVMCEASSTGTRKEGSNPSQKLIQKSSLANIRAYSSPKLKAKAVPPVSKEDISSENVAARVLQPFRTFSCGNVGSNAVDTPPVKRSEDGPALNSCSAVKSAVRNSSSNIRHSALPTPVGRRVSGIPTFTPKTVPRLMSSPNPVPLRQISSVSSKKTLTHSSKWAKESKTRVTSSSSSMEDLSPPQVAPIALCFSPENSSVEMEEKLTEKERPAKESLLIDIGLDNTPVSIDKTPIVIQECENKPLIDLFNTPEIIKAPSLKPSVQLIDLSSPLIQLGPEENKENLDSPLLKF</sequence>
<dbReference type="Pfam" id="PF15259">
    <property type="entry name" value="GTSE1_N"/>
    <property type="match status" value="1"/>
</dbReference>
<dbReference type="PANTHER" id="PTHR21584">
    <property type="entry name" value="DIFFERENTIAL DISPLAY AND ACTIVATED BY P53 DDA3 /G2 S PHASE EXPRESSED 1"/>
    <property type="match status" value="1"/>
</dbReference>
<dbReference type="RefSeq" id="XP_020652674.2">
    <property type="nucleotide sequence ID" value="XM_020797015.2"/>
</dbReference>
<evidence type="ECO:0000313" key="8">
    <source>
        <dbReference type="RefSeq" id="XP_020652671.2"/>
    </source>
</evidence>
<proteinExistence type="predicted"/>
<feature type="compositionally biased region" description="Low complexity" evidence="5">
    <location>
        <begin position="327"/>
        <end position="350"/>
    </location>
</feature>
<evidence type="ECO:0000256" key="4">
    <source>
        <dbReference type="ARBA" id="ARBA00023212"/>
    </source>
</evidence>
<dbReference type="InterPro" id="IPR032768">
    <property type="entry name" value="GTSE1_N"/>
</dbReference>
<evidence type="ECO:0000313" key="9">
    <source>
        <dbReference type="RefSeq" id="XP_020652672.2"/>
    </source>
</evidence>
<evidence type="ECO:0000313" key="10">
    <source>
        <dbReference type="RefSeq" id="XP_020652674.2"/>
    </source>
</evidence>
<reference evidence="8 9" key="1">
    <citation type="submission" date="2025-05" db="UniProtKB">
        <authorList>
            <consortium name="RefSeq"/>
        </authorList>
    </citation>
    <scope>IDENTIFICATION</scope>
</reference>